<dbReference type="PANTHER" id="PTHR43133:SF8">
    <property type="entry name" value="RNA POLYMERASE SIGMA FACTOR HI_1459-RELATED"/>
    <property type="match status" value="1"/>
</dbReference>
<dbReference type="GeneID" id="75161178"/>
<organism evidence="6 7">
    <name type="scientific">Dorea longicatena</name>
    <dbReference type="NCBI Taxonomy" id="88431"/>
    <lineage>
        <taxon>Bacteria</taxon>
        <taxon>Bacillati</taxon>
        <taxon>Bacillota</taxon>
        <taxon>Clostridia</taxon>
        <taxon>Lachnospirales</taxon>
        <taxon>Lachnospiraceae</taxon>
        <taxon>Dorea</taxon>
    </lineage>
</organism>
<dbReference type="InterPro" id="IPR036388">
    <property type="entry name" value="WH-like_DNA-bd_sf"/>
</dbReference>
<dbReference type="EMBL" id="CYXO01000007">
    <property type="protein sequence ID" value="CUN00354.1"/>
    <property type="molecule type" value="Genomic_DNA"/>
</dbReference>
<dbReference type="Pfam" id="PF08281">
    <property type="entry name" value="Sigma70_r4_2"/>
    <property type="match status" value="1"/>
</dbReference>
<evidence type="ECO:0000259" key="5">
    <source>
        <dbReference type="Pfam" id="PF08281"/>
    </source>
</evidence>
<evidence type="ECO:0000256" key="1">
    <source>
        <dbReference type="ARBA" id="ARBA00023015"/>
    </source>
</evidence>
<dbReference type="Gene3D" id="1.10.10.10">
    <property type="entry name" value="Winged helix-like DNA-binding domain superfamily/Winged helix DNA-binding domain"/>
    <property type="match status" value="1"/>
</dbReference>
<keyword evidence="2" id="KW-0731">Sigma factor</keyword>
<dbReference type="GO" id="GO:0006352">
    <property type="term" value="P:DNA-templated transcription initiation"/>
    <property type="evidence" value="ECO:0007669"/>
    <property type="project" value="InterPro"/>
</dbReference>
<dbReference type="InterPro" id="IPR039425">
    <property type="entry name" value="RNA_pol_sigma-70-like"/>
</dbReference>
<name>A0A173TC65_9FIRM</name>
<keyword evidence="4" id="KW-0804">Transcription</keyword>
<proteinExistence type="predicted"/>
<protein>
    <submittedName>
        <fullName evidence="6">RNA polymerase sigma factor</fullName>
    </submittedName>
</protein>
<evidence type="ECO:0000256" key="3">
    <source>
        <dbReference type="ARBA" id="ARBA00023125"/>
    </source>
</evidence>
<evidence type="ECO:0000256" key="2">
    <source>
        <dbReference type="ARBA" id="ARBA00023082"/>
    </source>
</evidence>
<feature type="domain" description="RNA polymerase sigma factor 70 region 4 type 2" evidence="5">
    <location>
        <begin position="78"/>
        <end position="121"/>
    </location>
</feature>
<dbReference type="GO" id="GO:0016987">
    <property type="term" value="F:sigma factor activity"/>
    <property type="evidence" value="ECO:0007669"/>
    <property type="project" value="UniProtKB-KW"/>
</dbReference>
<dbReference type="NCBIfam" id="TIGR02937">
    <property type="entry name" value="sigma70-ECF"/>
    <property type="match status" value="1"/>
</dbReference>
<keyword evidence="3" id="KW-0238">DNA-binding</keyword>
<sequence>MEPNRREFIKQCAFQKFCNTVLHNEACDAHKELHRHKAREITFSDLTLEEARQLHTFDEYFKGEIAFERAGKKITPKLLLEAIRTLPEEKRKAVLLYYFEGMNDTEIAELFDTSRSTIQYRRTSSFELLKKYLEENADEWDEW</sequence>
<dbReference type="OrthoDB" id="9806818at2"/>
<reference evidence="6 7" key="1">
    <citation type="submission" date="2015-09" db="EMBL/GenBank/DDBJ databases">
        <authorList>
            <consortium name="Pathogen Informatics"/>
        </authorList>
    </citation>
    <scope>NUCLEOTIDE SEQUENCE [LARGE SCALE GENOMIC DNA]</scope>
    <source>
        <strain evidence="6 7">2789STDY5834961</strain>
    </source>
</reference>
<dbReference type="GO" id="GO:0003677">
    <property type="term" value="F:DNA binding"/>
    <property type="evidence" value="ECO:0007669"/>
    <property type="project" value="UniProtKB-KW"/>
</dbReference>
<gene>
    <name evidence="6" type="ORF">ERS852573_01503</name>
</gene>
<dbReference type="RefSeq" id="WP_009255547.1">
    <property type="nucleotide sequence ID" value="NZ_CAXSPU010000003.1"/>
</dbReference>
<dbReference type="AlphaFoldDB" id="A0A173TC65"/>
<dbReference type="InterPro" id="IPR014284">
    <property type="entry name" value="RNA_pol_sigma-70_dom"/>
</dbReference>
<evidence type="ECO:0000256" key="4">
    <source>
        <dbReference type="ARBA" id="ARBA00023163"/>
    </source>
</evidence>
<dbReference type="CDD" id="cd06171">
    <property type="entry name" value="Sigma70_r4"/>
    <property type="match status" value="1"/>
</dbReference>
<dbReference type="PANTHER" id="PTHR43133">
    <property type="entry name" value="RNA POLYMERASE ECF-TYPE SIGMA FACTO"/>
    <property type="match status" value="1"/>
</dbReference>
<dbReference type="Proteomes" id="UP000095597">
    <property type="component" value="Unassembled WGS sequence"/>
</dbReference>
<dbReference type="InterPro" id="IPR013249">
    <property type="entry name" value="RNA_pol_sigma70_r4_t2"/>
</dbReference>
<accession>A0A173TC65</accession>
<dbReference type="InterPro" id="IPR013324">
    <property type="entry name" value="RNA_pol_sigma_r3/r4-like"/>
</dbReference>
<evidence type="ECO:0000313" key="6">
    <source>
        <dbReference type="EMBL" id="CUN00354.1"/>
    </source>
</evidence>
<evidence type="ECO:0000313" key="7">
    <source>
        <dbReference type="Proteomes" id="UP000095597"/>
    </source>
</evidence>
<dbReference type="SUPFAM" id="SSF88659">
    <property type="entry name" value="Sigma3 and sigma4 domains of RNA polymerase sigma factors"/>
    <property type="match status" value="1"/>
</dbReference>
<keyword evidence="1" id="KW-0805">Transcription regulation</keyword>